<keyword evidence="8 14" id="KW-0812">Transmembrane</keyword>
<protein>
    <recommendedName>
        <fullName evidence="15">Cyclic nucleotide-binding domain-containing protein</fullName>
    </recommendedName>
</protein>
<dbReference type="GO" id="GO:0005923">
    <property type="term" value="C:bicellular tight junction"/>
    <property type="evidence" value="ECO:0007669"/>
    <property type="project" value="UniProtKB-SubCell"/>
</dbReference>
<evidence type="ECO:0000256" key="6">
    <source>
        <dbReference type="ARBA" id="ARBA00022473"/>
    </source>
</evidence>
<evidence type="ECO:0000256" key="2">
    <source>
        <dbReference type="ARBA" id="ARBA00004141"/>
    </source>
</evidence>
<evidence type="ECO:0000256" key="11">
    <source>
        <dbReference type="ARBA" id="ARBA00022989"/>
    </source>
</evidence>
<evidence type="ECO:0000259" key="15">
    <source>
        <dbReference type="PROSITE" id="PS50042"/>
    </source>
</evidence>
<evidence type="ECO:0000256" key="1">
    <source>
        <dbReference type="ARBA" id="ARBA00004124"/>
    </source>
</evidence>
<dbReference type="EMBL" id="HBGY01030911">
    <property type="protein sequence ID" value="CAD9608820.1"/>
    <property type="molecule type" value="Transcribed_RNA"/>
</dbReference>
<evidence type="ECO:0000256" key="12">
    <source>
        <dbReference type="ARBA" id="ARBA00023136"/>
    </source>
</evidence>
<dbReference type="Pfam" id="PF00027">
    <property type="entry name" value="cNMP_binding"/>
    <property type="match status" value="1"/>
</dbReference>
<keyword evidence="5" id="KW-0796">Tight junction</keyword>
<evidence type="ECO:0000256" key="10">
    <source>
        <dbReference type="ARBA" id="ARBA00022949"/>
    </source>
</evidence>
<dbReference type="Gene3D" id="2.60.120.10">
    <property type="entry name" value="Jelly Rolls"/>
    <property type="match status" value="1"/>
</dbReference>
<keyword evidence="11 14" id="KW-1133">Transmembrane helix</keyword>
<dbReference type="AlphaFoldDB" id="A0A6U2SEV2"/>
<dbReference type="PANTHER" id="PTHR12101:SF17">
    <property type="entry name" value="BLOOD VESSEL EPICARDIAL SUBSTANCE"/>
    <property type="match status" value="1"/>
</dbReference>
<dbReference type="PANTHER" id="PTHR12101">
    <property type="entry name" value="POPEYE DOMAIN CONTAINING PROTEIN"/>
    <property type="match status" value="1"/>
</dbReference>
<evidence type="ECO:0000256" key="4">
    <source>
        <dbReference type="ARBA" id="ARBA00007146"/>
    </source>
</evidence>
<feature type="domain" description="Cyclic nucleotide-binding" evidence="15">
    <location>
        <begin position="109"/>
        <end position="188"/>
    </location>
</feature>
<gene>
    <name evidence="16" type="ORF">LDAN0321_LOCUS19246</name>
    <name evidence="17" type="ORF">LDAN0321_LOCUS19247</name>
</gene>
<dbReference type="CDD" id="cd00038">
    <property type="entry name" value="CAP_ED"/>
    <property type="match status" value="1"/>
</dbReference>
<evidence type="ECO:0000256" key="7">
    <source>
        <dbReference type="ARBA" id="ARBA00022475"/>
    </source>
</evidence>
<dbReference type="InterPro" id="IPR055272">
    <property type="entry name" value="POPDC1-3_dom"/>
</dbReference>
<keyword evidence="12 14" id="KW-0472">Membrane</keyword>
<dbReference type="GO" id="GO:0016328">
    <property type="term" value="C:lateral plasma membrane"/>
    <property type="evidence" value="ECO:0007669"/>
    <property type="project" value="UniProtKB-SubCell"/>
</dbReference>
<dbReference type="GO" id="GO:0007155">
    <property type="term" value="P:cell adhesion"/>
    <property type="evidence" value="ECO:0007669"/>
    <property type="project" value="UniProtKB-KW"/>
</dbReference>
<evidence type="ECO:0000256" key="3">
    <source>
        <dbReference type="ARBA" id="ARBA00004435"/>
    </source>
</evidence>
<dbReference type="InterPro" id="IPR018490">
    <property type="entry name" value="cNMP-bd_dom_sf"/>
</dbReference>
<keyword evidence="9" id="KW-0130">Cell adhesion</keyword>
<keyword evidence="13" id="KW-0325">Glycoprotein</keyword>
<dbReference type="PROSITE" id="PS50042">
    <property type="entry name" value="CNMP_BINDING_3"/>
    <property type="match status" value="1"/>
</dbReference>
<dbReference type="EMBL" id="HBGY01030910">
    <property type="protein sequence ID" value="CAD9608817.1"/>
    <property type="molecule type" value="Transcribed_RNA"/>
</dbReference>
<evidence type="ECO:0000256" key="13">
    <source>
        <dbReference type="ARBA" id="ARBA00023180"/>
    </source>
</evidence>
<feature type="transmembrane region" description="Helical" evidence="14">
    <location>
        <begin position="66"/>
        <end position="87"/>
    </location>
</feature>
<comment type="similarity">
    <text evidence="4">Belongs to the popeye family.</text>
</comment>
<comment type="subcellular location">
    <subcellularLocation>
        <location evidence="3">Cell junction</location>
        <location evidence="3">Tight junction</location>
    </subcellularLocation>
    <subcellularLocation>
        <location evidence="1">Lateral cell membrane</location>
    </subcellularLocation>
    <subcellularLocation>
        <location evidence="2">Membrane</location>
        <topology evidence="2">Multi-pass membrane protein</topology>
    </subcellularLocation>
</comment>
<evidence type="ECO:0000256" key="5">
    <source>
        <dbReference type="ARBA" id="ARBA00022427"/>
    </source>
</evidence>
<reference evidence="17" key="1">
    <citation type="submission" date="2021-01" db="EMBL/GenBank/DDBJ databases">
        <authorList>
            <person name="Corre E."/>
            <person name="Pelletier E."/>
            <person name="Niang G."/>
            <person name="Scheremetjew M."/>
            <person name="Finn R."/>
            <person name="Kale V."/>
            <person name="Holt S."/>
            <person name="Cochrane G."/>
            <person name="Meng A."/>
            <person name="Brown T."/>
            <person name="Cohen L."/>
        </authorList>
    </citation>
    <scope>NUCLEOTIDE SEQUENCE</scope>
    <source>
        <strain evidence="17">B650</strain>
    </source>
</reference>
<evidence type="ECO:0000256" key="9">
    <source>
        <dbReference type="ARBA" id="ARBA00022889"/>
    </source>
</evidence>
<dbReference type="SUPFAM" id="SSF51206">
    <property type="entry name" value="cAMP-binding domain-like"/>
    <property type="match status" value="1"/>
</dbReference>
<name>A0A6U2SEV2_9STRA</name>
<evidence type="ECO:0000313" key="16">
    <source>
        <dbReference type="EMBL" id="CAD9608817.1"/>
    </source>
</evidence>
<evidence type="ECO:0000256" key="14">
    <source>
        <dbReference type="SAM" id="Phobius"/>
    </source>
</evidence>
<proteinExistence type="inferred from homology"/>
<dbReference type="GO" id="GO:0030552">
    <property type="term" value="F:cAMP binding"/>
    <property type="evidence" value="ECO:0007669"/>
    <property type="project" value="TreeGrafter"/>
</dbReference>
<keyword evidence="6" id="KW-0217">Developmental protein</keyword>
<dbReference type="InterPro" id="IPR014710">
    <property type="entry name" value="RmlC-like_jellyroll"/>
</dbReference>
<accession>A0A6U2SEV2</accession>
<dbReference type="Pfam" id="PF04831">
    <property type="entry name" value="POPDC1-3"/>
    <property type="match status" value="1"/>
</dbReference>
<evidence type="ECO:0000256" key="8">
    <source>
        <dbReference type="ARBA" id="ARBA00022692"/>
    </source>
</evidence>
<keyword evidence="7" id="KW-1003">Cell membrane</keyword>
<keyword evidence="10" id="KW-0965">Cell junction</keyword>
<sequence>MTKRRKLILTDKFQIDISYSELAGHSSFLLLAKSYLEHDSLVLRSLAMTGFGCMSLFQYYRPKPLWLPLRWNAVFITINLGMIAILLEERFQSREFPEEEEELYQSLFFPSGISRPDFLHLMEICRKRRADECDCLAKQGAPQTKLCLVLDGKAKVYRDGQMVAFLRKNQFFGEMSFINFREAHLSRALAERVGRDDELKEIKKANATADIIADDDAEIMIWDFDELNDLLTERRTLRNTFIACIASDLVKKLVKKEAEISASDSTDNEEGPT</sequence>
<dbReference type="SMART" id="SM00100">
    <property type="entry name" value="cNMP"/>
    <property type="match status" value="1"/>
</dbReference>
<organism evidence="17">
    <name type="scientific">Leptocylindrus danicus</name>
    <dbReference type="NCBI Taxonomy" id="163516"/>
    <lineage>
        <taxon>Eukaryota</taxon>
        <taxon>Sar</taxon>
        <taxon>Stramenopiles</taxon>
        <taxon>Ochrophyta</taxon>
        <taxon>Bacillariophyta</taxon>
        <taxon>Coscinodiscophyceae</taxon>
        <taxon>Chaetocerotophycidae</taxon>
        <taxon>Leptocylindrales</taxon>
        <taxon>Leptocylindraceae</taxon>
        <taxon>Leptocylindrus</taxon>
    </lineage>
</organism>
<evidence type="ECO:0000313" key="17">
    <source>
        <dbReference type="EMBL" id="CAD9608820.1"/>
    </source>
</evidence>
<dbReference type="InterPro" id="IPR000595">
    <property type="entry name" value="cNMP-bd_dom"/>
</dbReference>
<dbReference type="InterPro" id="IPR006916">
    <property type="entry name" value="POPDC1-3"/>
</dbReference>